<evidence type="ECO:0000256" key="3">
    <source>
        <dbReference type="ARBA" id="ARBA00023235"/>
    </source>
</evidence>
<dbReference type="NCBIfam" id="TIGR00093">
    <property type="entry name" value="pseudouridine synthase"/>
    <property type="match status" value="1"/>
</dbReference>
<feature type="domain" description="RNA-binding S4" evidence="6">
    <location>
        <begin position="15"/>
        <end position="74"/>
    </location>
</feature>
<keyword evidence="2 4" id="KW-0694">RNA-binding</keyword>
<dbReference type="CDD" id="cd00165">
    <property type="entry name" value="S4"/>
    <property type="match status" value="1"/>
</dbReference>
<dbReference type="GO" id="GO:0001522">
    <property type="term" value="P:pseudouridine synthesis"/>
    <property type="evidence" value="ECO:0007669"/>
    <property type="project" value="InterPro"/>
</dbReference>
<evidence type="ECO:0000256" key="2">
    <source>
        <dbReference type="ARBA" id="ARBA00022884"/>
    </source>
</evidence>
<sequence length="275" mass="31072">MNPRKEERHDDNMTTRISKAIASSSLGVSRRQAEKIVTALRVRLNGQVVTELGTRVSENDVLTIDHKPVQPKRAGVPASLYIAHKLRGELVTTDDPEGRPTMAQRLKKKLRLRPIRFVGRLDFNTEGLVLLTDDGDLARHLELPSSALERRYRVRVHGAVTDWKLAAMRRGMSLGKEKLRLKPMQVELEREAKGTNSWLTISCTEGKNRQIRRACSSLNLTVNRLIRTGFGPFNLKQLPQGEFMKVSPGKLEVSRDARRGPARSSQPHHKGKTRK</sequence>
<dbReference type="SMART" id="SM00363">
    <property type="entry name" value="S4"/>
    <property type="match status" value="1"/>
</dbReference>
<dbReference type="GO" id="GO:0009982">
    <property type="term" value="F:pseudouridine synthase activity"/>
    <property type="evidence" value="ECO:0007669"/>
    <property type="project" value="InterPro"/>
</dbReference>
<reference evidence="7" key="1">
    <citation type="submission" date="2021-01" db="EMBL/GenBank/DDBJ databases">
        <authorList>
            <person name="Corre E."/>
            <person name="Pelletier E."/>
            <person name="Niang G."/>
            <person name="Scheremetjew M."/>
            <person name="Finn R."/>
            <person name="Kale V."/>
            <person name="Holt S."/>
            <person name="Cochrane G."/>
            <person name="Meng A."/>
            <person name="Brown T."/>
            <person name="Cohen L."/>
        </authorList>
    </citation>
    <scope>NUCLEOTIDE SEQUENCE</scope>
    <source>
        <strain evidence="7">CCMP1381</strain>
    </source>
</reference>
<dbReference type="PANTHER" id="PTHR47683">
    <property type="entry name" value="PSEUDOURIDINE SYNTHASE FAMILY PROTEIN-RELATED"/>
    <property type="match status" value="1"/>
</dbReference>
<proteinExistence type="inferred from homology"/>
<evidence type="ECO:0000256" key="4">
    <source>
        <dbReference type="PROSITE-ProRule" id="PRU00182"/>
    </source>
</evidence>
<dbReference type="GO" id="GO:0003723">
    <property type="term" value="F:RNA binding"/>
    <property type="evidence" value="ECO:0007669"/>
    <property type="project" value="UniProtKB-KW"/>
</dbReference>
<dbReference type="InterPro" id="IPR050343">
    <property type="entry name" value="RsuA_PseudoU_synthase"/>
</dbReference>
<dbReference type="InterPro" id="IPR020103">
    <property type="entry name" value="PsdUridine_synth_cat_dom_sf"/>
</dbReference>
<dbReference type="SUPFAM" id="SSF55174">
    <property type="entry name" value="Alpha-L RNA-binding motif"/>
    <property type="match status" value="1"/>
</dbReference>
<dbReference type="Gene3D" id="3.30.70.1560">
    <property type="entry name" value="Alpha-L RNA-binding motif"/>
    <property type="match status" value="1"/>
</dbReference>
<dbReference type="EMBL" id="HBGS01055803">
    <property type="protein sequence ID" value="CAD9477453.1"/>
    <property type="molecule type" value="Transcribed_RNA"/>
</dbReference>
<keyword evidence="3" id="KW-0413">Isomerase</keyword>
<dbReference type="PROSITE" id="PS01149">
    <property type="entry name" value="PSI_RSU"/>
    <property type="match status" value="1"/>
</dbReference>
<dbReference type="AlphaFoldDB" id="A0A7S2H1H6"/>
<dbReference type="PROSITE" id="PS50889">
    <property type="entry name" value="S4"/>
    <property type="match status" value="1"/>
</dbReference>
<accession>A0A7S2H1H6</accession>
<dbReference type="InterPro" id="IPR020094">
    <property type="entry name" value="TruA/RsuA/RluB/E/F_N"/>
</dbReference>
<gene>
    <name evidence="7" type="ORF">DSPE1174_LOCUS29010</name>
</gene>
<dbReference type="Gene3D" id="3.30.70.580">
    <property type="entry name" value="Pseudouridine synthase I, catalytic domain, N-terminal subdomain"/>
    <property type="match status" value="1"/>
</dbReference>
<evidence type="ECO:0000313" key="7">
    <source>
        <dbReference type="EMBL" id="CAD9477453.1"/>
    </source>
</evidence>
<dbReference type="Gene3D" id="3.10.290.10">
    <property type="entry name" value="RNA-binding S4 domain"/>
    <property type="match status" value="1"/>
</dbReference>
<dbReference type="InterPro" id="IPR042092">
    <property type="entry name" value="PsdUridine_s_RsuA/RluB/E/F_cat"/>
</dbReference>
<dbReference type="InterPro" id="IPR000748">
    <property type="entry name" value="PsdUridine_synth_RsuA/RluB/E/F"/>
</dbReference>
<comment type="similarity">
    <text evidence="1">Belongs to the pseudouridine synthase RsuA family.</text>
</comment>
<dbReference type="InterPro" id="IPR006145">
    <property type="entry name" value="PsdUridine_synth_RsuA/RluA"/>
</dbReference>
<dbReference type="GO" id="GO:0006364">
    <property type="term" value="P:rRNA processing"/>
    <property type="evidence" value="ECO:0007669"/>
    <property type="project" value="UniProtKB-ARBA"/>
</dbReference>
<evidence type="ECO:0000256" key="1">
    <source>
        <dbReference type="ARBA" id="ARBA00008348"/>
    </source>
</evidence>
<feature type="compositionally biased region" description="Basic residues" evidence="5">
    <location>
        <begin position="266"/>
        <end position="275"/>
    </location>
</feature>
<feature type="region of interest" description="Disordered" evidence="5">
    <location>
        <begin position="246"/>
        <end position="275"/>
    </location>
</feature>
<dbReference type="Pfam" id="PF00849">
    <property type="entry name" value="PseudoU_synth_2"/>
    <property type="match status" value="1"/>
</dbReference>
<dbReference type="PANTHER" id="PTHR47683:SF3">
    <property type="entry name" value="RIBOSOMAL LARGE SUBUNIT PSEUDOURIDINE SYNTHASE B"/>
    <property type="match status" value="1"/>
</dbReference>
<evidence type="ECO:0000259" key="6">
    <source>
        <dbReference type="SMART" id="SM00363"/>
    </source>
</evidence>
<name>A0A7S2H1H6_9STRA</name>
<protein>
    <recommendedName>
        <fullName evidence="6">RNA-binding S4 domain-containing protein</fullName>
    </recommendedName>
</protein>
<dbReference type="SUPFAM" id="SSF55120">
    <property type="entry name" value="Pseudouridine synthase"/>
    <property type="match status" value="1"/>
</dbReference>
<dbReference type="InterPro" id="IPR018496">
    <property type="entry name" value="PsdUridine_synth_RsuA/RluB_CS"/>
</dbReference>
<dbReference type="Pfam" id="PF01479">
    <property type="entry name" value="S4"/>
    <property type="match status" value="1"/>
</dbReference>
<organism evidence="7">
    <name type="scientific">Octactis speculum</name>
    <dbReference type="NCBI Taxonomy" id="3111310"/>
    <lineage>
        <taxon>Eukaryota</taxon>
        <taxon>Sar</taxon>
        <taxon>Stramenopiles</taxon>
        <taxon>Ochrophyta</taxon>
        <taxon>Dictyochophyceae</taxon>
        <taxon>Dictyochales</taxon>
        <taxon>Dictyochaceae</taxon>
        <taxon>Octactis</taxon>
    </lineage>
</organism>
<dbReference type="InterPro" id="IPR002942">
    <property type="entry name" value="S4_RNA-bd"/>
</dbReference>
<evidence type="ECO:0000256" key="5">
    <source>
        <dbReference type="SAM" id="MobiDB-lite"/>
    </source>
</evidence>
<dbReference type="InterPro" id="IPR036986">
    <property type="entry name" value="S4_RNA-bd_sf"/>
</dbReference>